<evidence type="ECO:0000313" key="2">
    <source>
        <dbReference type="Proteomes" id="UP000011529"/>
    </source>
</evidence>
<protein>
    <submittedName>
        <fullName evidence="1">Uncharacterized protein</fullName>
    </submittedName>
</protein>
<dbReference type="PATRIC" id="fig|1263867.3.peg.527"/>
<comment type="caution">
    <text evidence="1">The sequence shown here is derived from an EMBL/GenBank/DDBJ whole genome shotgun (WGS) entry which is preliminary data.</text>
</comment>
<gene>
    <name evidence="1" type="ORF">RE6C_00490</name>
</gene>
<dbReference type="Proteomes" id="UP000011529">
    <property type="component" value="Unassembled WGS sequence"/>
</dbReference>
<evidence type="ECO:0000313" key="1">
    <source>
        <dbReference type="EMBL" id="EMB18694.1"/>
    </source>
</evidence>
<reference evidence="1" key="1">
    <citation type="submission" date="2012-11" db="EMBL/GenBank/DDBJ databases">
        <title>Permanent draft genomes of Rhodopirellula europaea strain SH398 and 6C.</title>
        <authorList>
            <person name="Richter M."/>
            <person name="Richter-Heitmann T."/>
            <person name="Frank C."/>
            <person name="Harder J."/>
            <person name="Glockner F.O."/>
        </authorList>
    </citation>
    <scope>NUCLEOTIDE SEQUENCE</scope>
    <source>
        <strain evidence="1">6C</strain>
    </source>
</reference>
<dbReference type="EMBL" id="ANMO01000028">
    <property type="protein sequence ID" value="EMB18694.1"/>
    <property type="molecule type" value="Genomic_DNA"/>
</dbReference>
<proteinExistence type="predicted"/>
<sequence>MNVGYSHGLTDHQLQVTLDRMKRRGLITISSEVDDAESSVTLTPAGGDQWSLERAPVWDRFIFENGSLSGERFTVVAANESISRRYIGSRIAAGIEVQAGPIGVRRGVSLSLIPWKRFQNMVVLRLARERSTNRHVDWDVYESMRIWWTSLAELSKLPRG</sequence>
<organism evidence="1 2">
    <name type="scientific">Rhodopirellula europaea 6C</name>
    <dbReference type="NCBI Taxonomy" id="1263867"/>
    <lineage>
        <taxon>Bacteria</taxon>
        <taxon>Pseudomonadati</taxon>
        <taxon>Planctomycetota</taxon>
        <taxon>Planctomycetia</taxon>
        <taxon>Pirellulales</taxon>
        <taxon>Pirellulaceae</taxon>
        <taxon>Rhodopirellula</taxon>
    </lineage>
</organism>
<name>M2B948_9BACT</name>
<dbReference type="AlphaFoldDB" id="M2B948"/>
<keyword evidence="2" id="KW-1185">Reference proteome</keyword>
<accession>M2B948</accession>
<reference evidence="1" key="2">
    <citation type="journal article" date="2013" name="Mar. Genomics">
        <title>Expression of sulfatases in Rhodopirellula baltica and the diversity of sulfatases in the genus Rhodopirellula.</title>
        <authorList>
            <person name="Wegner C.E."/>
            <person name="Richter-Heitmann T."/>
            <person name="Klindworth A."/>
            <person name="Klockow C."/>
            <person name="Richter M."/>
            <person name="Achstetter T."/>
            <person name="Glockner F.O."/>
            <person name="Harder J."/>
        </authorList>
    </citation>
    <scope>NUCLEOTIDE SEQUENCE [LARGE SCALE GENOMIC DNA]</scope>
    <source>
        <strain evidence="1">6C</strain>
    </source>
</reference>